<gene>
    <name evidence="6" type="primary">NUDT16L1</name>
</gene>
<dbReference type="Gene3D" id="3.90.79.10">
    <property type="entry name" value="Nucleoside Triphosphate Pyrophosphohydrolase"/>
    <property type="match status" value="1"/>
</dbReference>
<dbReference type="InterPro" id="IPR015797">
    <property type="entry name" value="NUDIX_hydrolase-like_dom_sf"/>
</dbReference>
<dbReference type="PANTHER" id="PTHR31699">
    <property type="entry name" value="NUDIX T16 FAMILY MEMBER"/>
    <property type="match status" value="1"/>
</dbReference>
<dbReference type="GeneID" id="107109327"/>
<evidence type="ECO:0000256" key="1">
    <source>
        <dbReference type="ARBA" id="ARBA00004123"/>
    </source>
</evidence>
<feature type="region of interest" description="Disordered" evidence="4">
    <location>
        <begin position="173"/>
        <end position="193"/>
    </location>
</feature>
<keyword evidence="2" id="KW-0694">RNA-binding</keyword>
<name>A0ABM1JVD3_GEKJA</name>
<dbReference type="InterPro" id="IPR054754">
    <property type="entry name" value="NudT16"/>
</dbReference>
<evidence type="ECO:0000313" key="6">
    <source>
        <dbReference type="RefSeq" id="XP_015265420.1"/>
    </source>
</evidence>
<reference evidence="6" key="1">
    <citation type="submission" date="2025-08" db="UniProtKB">
        <authorList>
            <consortium name="RefSeq"/>
        </authorList>
    </citation>
    <scope>IDENTIFICATION</scope>
</reference>
<dbReference type="RefSeq" id="XP_015265420.1">
    <property type="nucleotide sequence ID" value="XM_015409934.1"/>
</dbReference>
<dbReference type="SUPFAM" id="SSF55811">
    <property type="entry name" value="Nudix"/>
    <property type="match status" value="1"/>
</dbReference>
<organism evidence="5 6">
    <name type="scientific">Gekko japonicus</name>
    <name type="common">Schlegel's Japanese gecko</name>
    <dbReference type="NCBI Taxonomy" id="146911"/>
    <lineage>
        <taxon>Eukaryota</taxon>
        <taxon>Metazoa</taxon>
        <taxon>Chordata</taxon>
        <taxon>Craniata</taxon>
        <taxon>Vertebrata</taxon>
        <taxon>Euteleostomi</taxon>
        <taxon>Lepidosauria</taxon>
        <taxon>Squamata</taxon>
        <taxon>Bifurcata</taxon>
        <taxon>Gekkota</taxon>
        <taxon>Gekkonidae</taxon>
        <taxon>Gekkoninae</taxon>
        <taxon>Gekko</taxon>
    </lineage>
</organism>
<dbReference type="Pfam" id="PF22327">
    <property type="entry name" value="Nudt16-like"/>
    <property type="match status" value="1"/>
</dbReference>
<accession>A0ABM1JVD3</accession>
<comment type="subcellular location">
    <subcellularLocation>
        <location evidence="1">Nucleus</location>
    </subcellularLocation>
</comment>
<sequence length="193" mass="20981">MLFAPDPGRLFGRLPLRYAVLMQLRFDGQLGFPGGYVDRRLRPLEEGLNRVLALGLGRGVRLVEEDYLVSHVARGPRRLVAHLYVKRLSLPELRALELQAVRSRDHGLEVMGTVRVPLYIRKDRLGGLPAFLQNSFVGAAKFQLLYALKVLNMVPVGKLAQAVAAVQAPQKTASEAAGTTSASPPALSPPGPA</sequence>
<dbReference type="Proteomes" id="UP000694871">
    <property type="component" value="Unplaced"/>
</dbReference>
<protein>
    <submittedName>
        <fullName evidence="6">Protein syndesmos</fullName>
    </submittedName>
</protein>
<feature type="compositionally biased region" description="Low complexity" evidence="4">
    <location>
        <begin position="173"/>
        <end position="185"/>
    </location>
</feature>
<evidence type="ECO:0000256" key="3">
    <source>
        <dbReference type="ARBA" id="ARBA00023242"/>
    </source>
</evidence>
<dbReference type="PANTHER" id="PTHR31699:SF6">
    <property type="entry name" value="TUDOR-INTERACTING REPAIR REGULATOR PROTEIN"/>
    <property type="match status" value="1"/>
</dbReference>
<keyword evidence="3" id="KW-0539">Nucleus</keyword>
<evidence type="ECO:0000256" key="4">
    <source>
        <dbReference type="SAM" id="MobiDB-lite"/>
    </source>
</evidence>
<proteinExistence type="predicted"/>
<evidence type="ECO:0000313" key="5">
    <source>
        <dbReference type="Proteomes" id="UP000694871"/>
    </source>
</evidence>
<evidence type="ECO:0000256" key="2">
    <source>
        <dbReference type="ARBA" id="ARBA00022884"/>
    </source>
</evidence>
<keyword evidence="5" id="KW-1185">Reference proteome</keyword>